<feature type="region of interest" description="Disordered" evidence="1">
    <location>
        <begin position="38"/>
        <end position="69"/>
    </location>
</feature>
<reference evidence="2" key="1">
    <citation type="submission" date="2016-03" db="EMBL/GenBank/DDBJ databases">
        <title>Mechanisms controlling the formation of the plant cell surface in tip-growing cells are functionally conserved among land plants.</title>
        <authorList>
            <person name="Honkanen S."/>
            <person name="Jones V.A."/>
            <person name="Morieri G."/>
            <person name="Champion C."/>
            <person name="Hetherington A.J."/>
            <person name="Kelly S."/>
            <person name="Saint-Marcoux D."/>
            <person name="Proust H."/>
            <person name="Prescott H."/>
            <person name="Dolan L."/>
        </authorList>
    </citation>
    <scope>NUCLEOTIDE SEQUENCE [LARGE SCALE GENOMIC DNA]</scope>
    <source>
        <tissue evidence="2">Whole gametophyte</tissue>
    </source>
</reference>
<dbReference type="EMBL" id="LVLJ01001153">
    <property type="protein sequence ID" value="OAE31167.1"/>
    <property type="molecule type" value="Genomic_DNA"/>
</dbReference>
<evidence type="ECO:0000313" key="3">
    <source>
        <dbReference type="Proteomes" id="UP000077202"/>
    </source>
</evidence>
<name>A0A176WDH1_MARPO</name>
<accession>A0A176WDH1</accession>
<dbReference type="Proteomes" id="UP000077202">
    <property type="component" value="Unassembled WGS sequence"/>
</dbReference>
<sequence length="69" mass="7407">MCSMCMQGMWLKDELYGWITGDGEKGAAVVRNESKDSQQCGTNVEFSAPDSGLVSSSSDGLAEAQLRRS</sequence>
<dbReference type="AlphaFoldDB" id="A0A176WDH1"/>
<protein>
    <submittedName>
        <fullName evidence="2">Uncharacterized protein</fullName>
    </submittedName>
</protein>
<feature type="compositionally biased region" description="Low complexity" evidence="1">
    <location>
        <begin position="47"/>
        <end position="62"/>
    </location>
</feature>
<gene>
    <name evidence="2" type="ORF">AXG93_3617s1060</name>
</gene>
<keyword evidence="3" id="KW-1185">Reference proteome</keyword>
<proteinExistence type="predicted"/>
<evidence type="ECO:0000256" key="1">
    <source>
        <dbReference type="SAM" id="MobiDB-lite"/>
    </source>
</evidence>
<evidence type="ECO:0000313" key="2">
    <source>
        <dbReference type="EMBL" id="OAE31167.1"/>
    </source>
</evidence>
<organism evidence="2 3">
    <name type="scientific">Marchantia polymorpha subsp. ruderalis</name>
    <dbReference type="NCBI Taxonomy" id="1480154"/>
    <lineage>
        <taxon>Eukaryota</taxon>
        <taxon>Viridiplantae</taxon>
        <taxon>Streptophyta</taxon>
        <taxon>Embryophyta</taxon>
        <taxon>Marchantiophyta</taxon>
        <taxon>Marchantiopsida</taxon>
        <taxon>Marchantiidae</taxon>
        <taxon>Marchantiales</taxon>
        <taxon>Marchantiaceae</taxon>
        <taxon>Marchantia</taxon>
    </lineage>
</organism>
<comment type="caution">
    <text evidence="2">The sequence shown here is derived from an EMBL/GenBank/DDBJ whole genome shotgun (WGS) entry which is preliminary data.</text>
</comment>